<evidence type="ECO:0000256" key="1">
    <source>
        <dbReference type="SAM" id="Phobius"/>
    </source>
</evidence>
<feature type="domain" description="HD/PDEase" evidence="2">
    <location>
        <begin position="246"/>
        <end position="381"/>
    </location>
</feature>
<feature type="transmembrane region" description="Helical" evidence="1">
    <location>
        <begin position="186"/>
        <end position="217"/>
    </location>
</feature>
<dbReference type="AlphaFoldDB" id="A0A3G2R3K7"/>
<dbReference type="Proteomes" id="UP000280960">
    <property type="component" value="Chromosome"/>
</dbReference>
<protein>
    <submittedName>
        <fullName evidence="3">HD-GYP domain-containing protein</fullName>
    </submittedName>
</protein>
<feature type="transmembrane region" description="Helical" evidence="1">
    <location>
        <begin position="6"/>
        <end position="27"/>
    </location>
</feature>
<feature type="transmembrane region" description="Helical" evidence="1">
    <location>
        <begin position="145"/>
        <end position="166"/>
    </location>
</feature>
<dbReference type="InterPro" id="IPR048430">
    <property type="entry name" value="MASE9"/>
</dbReference>
<dbReference type="Gene3D" id="1.10.3210.10">
    <property type="entry name" value="Hypothetical protein af1432"/>
    <property type="match status" value="1"/>
</dbReference>
<feature type="transmembrane region" description="Helical" evidence="1">
    <location>
        <begin position="63"/>
        <end position="91"/>
    </location>
</feature>
<keyword evidence="4" id="KW-1185">Reference proteome</keyword>
<feature type="transmembrane region" description="Helical" evidence="1">
    <location>
        <begin position="103"/>
        <end position="125"/>
    </location>
</feature>
<dbReference type="NCBIfam" id="TIGR00277">
    <property type="entry name" value="HDIG"/>
    <property type="match status" value="1"/>
</dbReference>
<dbReference type="InterPro" id="IPR006675">
    <property type="entry name" value="HDIG_dom"/>
</dbReference>
<keyword evidence="1" id="KW-0472">Membrane</keyword>
<dbReference type="KEGG" id="bacg:D2962_04220"/>
<evidence type="ECO:0000259" key="2">
    <source>
        <dbReference type="SMART" id="SM00471"/>
    </source>
</evidence>
<dbReference type="SUPFAM" id="SSF109604">
    <property type="entry name" value="HD-domain/PDEase-like"/>
    <property type="match status" value="1"/>
</dbReference>
<dbReference type="PANTHER" id="PTHR43155:SF2">
    <property type="entry name" value="CYCLIC DI-GMP PHOSPHODIESTERASE PA4108"/>
    <property type="match status" value="1"/>
</dbReference>
<accession>A0A3G2R3K7</accession>
<keyword evidence="1" id="KW-0812">Transmembrane</keyword>
<dbReference type="InterPro" id="IPR003607">
    <property type="entry name" value="HD/PDEase_dom"/>
</dbReference>
<dbReference type="PANTHER" id="PTHR43155">
    <property type="entry name" value="CYCLIC DI-GMP PHOSPHODIESTERASE PA4108-RELATED"/>
    <property type="match status" value="1"/>
</dbReference>
<keyword evidence="1" id="KW-1133">Transmembrane helix</keyword>
<reference evidence="3 4" key="1">
    <citation type="submission" date="2018-10" db="EMBL/GenBank/DDBJ databases">
        <authorList>
            <person name="Zhang X."/>
        </authorList>
    </citation>
    <scope>NUCLEOTIDE SEQUENCE [LARGE SCALE GENOMIC DNA]</scope>
    <source>
        <strain evidence="3 4">SK-G1</strain>
    </source>
</reference>
<evidence type="ECO:0000313" key="3">
    <source>
        <dbReference type="EMBL" id="AYO29915.1"/>
    </source>
</evidence>
<organism evidence="3 4">
    <name type="scientific">Biomaibacter acetigenes</name>
    <dbReference type="NCBI Taxonomy" id="2316383"/>
    <lineage>
        <taxon>Bacteria</taxon>
        <taxon>Bacillati</taxon>
        <taxon>Bacillota</taxon>
        <taxon>Clostridia</taxon>
        <taxon>Thermosediminibacterales</taxon>
        <taxon>Tepidanaerobacteraceae</taxon>
        <taxon>Biomaibacter</taxon>
    </lineage>
</organism>
<dbReference type="SMART" id="SM00471">
    <property type="entry name" value="HDc"/>
    <property type="match status" value="1"/>
</dbReference>
<sequence length="421" mass="47138">MKKNIYFSFQIIYFIVVITAAIIILYLSLNNDILRNKTSFFLFLFLASLAEILPINLPKDAEVTVGFAVFMGAILVLGTKASVWLAFIAAVIPEIKTKRFIRIPYNSFVNISIYIIMVGVSGYLFEITGGTPGKINILNDIIPMLVLVFSYLIMNISLIALALSILQKENLFHIFTSNFKWALPNYLALAPLGILLAIIYINVGSGGILLFLVPLLIARHSFQLYMNMRKIYLETIQALATAIEAKDPYTRGHSERVAMYSSIIAEEMNLPEDFLNTLNFAALLHDIGKIGIPDEILNKPGKLSEEEFDRIRIHPILGANIVEKIDFLAQASSYIRFHHERQNGRGYPEGLKGENIPLGAAILAVADAFDAMTSDRPYRRAWNLDDTLHEIESNSGIQFRPEVVEALKNAVKKGRIRIDAG</sequence>
<feature type="transmembrane region" description="Helical" evidence="1">
    <location>
        <begin position="39"/>
        <end position="57"/>
    </location>
</feature>
<proteinExistence type="predicted"/>
<gene>
    <name evidence="3" type="ORF">D2962_04220</name>
</gene>
<name>A0A3G2R3K7_9FIRM</name>
<dbReference type="Pfam" id="PF20972">
    <property type="entry name" value="MASE9"/>
    <property type="match status" value="1"/>
</dbReference>
<dbReference type="CDD" id="cd00077">
    <property type="entry name" value="HDc"/>
    <property type="match status" value="1"/>
</dbReference>
<evidence type="ECO:0000313" key="4">
    <source>
        <dbReference type="Proteomes" id="UP000280960"/>
    </source>
</evidence>
<dbReference type="Pfam" id="PF13487">
    <property type="entry name" value="HD_5"/>
    <property type="match status" value="1"/>
</dbReference>
<dbReference type="EMBL" id="CP033169">
    <property type="protein sequence ID" value="AYO29915.1"/>
    <property type="molecule type" value="Genomic_DNA"/>
</dbReference>